<dbReference type="WBParaSite" id="Bm18108.1">
    <property type="protein sequence ID" value="Bm18108.1"/>
    <property type="gene ID" value="WBGene00269248"/>
</dbReference>
<dbReference type="RefSeq" id="XP_001898919.2">
    <property type="nucleotide sequence ID" value="XM_001898884.2"/>
</dbReference>
<protein>
    <submittedName>
        <fullName evidence="1 3">Uncharacterized protein</fullName>
    </submittedName>
</protein>
<organism evidence="1">
    <name type="scientific">Brugia malayi</name>
    <name type="common">Filarial nematode worm</name>
    <dbReference type="NCBI Taxonomy" id="6279"/>
    <lineage>
        <taxon>Eukaryota</taxon>
        <taxon>Metazoa</taxon>
        <taxon>Ecdysozoa</taxon>
        <taxon>Nematoda</taxon>
        <taxon>Chromadorea</taxon>
        <taxon>Rhabditida</taxon>
        <taxon>Spirurina</taxon>
        <taxon>Spiruromorpha</taxon>
        <taxon>Filarioidea</taxon>
        <taxon>Onchocercidae</taxon>
        <taxon>Brugia</taxon>
    </lineage>
</organism>
<dbReference type="EMBL" id="CAAKNF010000196">
    <property type="protein sequence ID" value="VIO87215.1"/>
    <property type="molecule type" value="Genomic_DNA"/>
</dbReference>
<accession>A0A4E9EWA3</accession>
<reference evidence="1" key="2">
    <citation type="submission" date="2019-04" db="EMBL/GenBank/DDBJ databases">
        <authorList>
            <person name="Howe K."/>
            <person name="Paulini M."/>
            <person name="Williams G."/>
        </authorList>
    </citation>
    <scope>NUCLEOTIDE SEQUENCE [LARGE SCALE GENOMIC DNA]</scope>
    <source>
        <strain evidence="1">FR3</strain>
    </source>
</reference>
<dbReference type="Proteomes" id="UP000006672">
    <property type="component" value="Unassembled WGS sequence"/>
</dbReference>
<reference evidence="2" key="1">
    <citation type="journal article" date="2007" name="Science">
        <title>Draft genome of the filarial nematode parasite Brugia malayi.</title>
        <authorList>
            <person name="Ghedin E."/>
            <person name="Wang S."/>
            <person name="Spiro D."/>
            <person name="Caler E."/>
            <person name="Zhao Q."/>
            <person name="Crabtree J."/>
            <person name="Allen J.E."/>
            <person name="Delcher A.L."/>
            <person name="Guiliano D.B."/>
            <person name="Miranda-Saavedra D."/>
            <person name="Angiuoli S.V."/>
            <person name="Creasy T."/>
            <person name="Amedeo P."/>
            <person name="Haas B."/>
            <person name="El-Sayed N.M."/>
            <person name="Wortman J.R."/>
            <person name="Feldblyum T."/>
            <person name="Tallon L."/>
            <person name="Schatz M."/>
            <person name="Shumway M."/>
            <person name="Koo H."/>
            <person name="Salzberg S.L."/>
            <person name="Schobel S."/>
            <person name="Pertea M."/>
            <person name="Pop M."/>
            <person name="White O."/>
            <person name="Barton G.J."/>
            <person name="Carlow C.K."/>
            <person name="Crawford M.J."/>
            <person name="Daub J."/>
            <person name="Dimmic M.W."/>
            <person name="Estes C.F."/>
            <person name="Foster J.M."/>
            <person name="Ganatra M."/>
            <person name="Gregory W.F."/>
            <person name="Johnson N.M."/>
            <person name="Jin J."/>
            <person name="Komuniecki R."/>
            <person name="Korf I."/>
            <person name="Kumar S."/>
            <person name="Laney S."/>
            <person name="Li B.W."/>
            <person name="Li W."/>
            <person name="Lindblom T.H."/>
            <person name="Lustigman S."/>
            <person name="Ma D."/>
            <person name="Maina C.V."/>
            <person name="Martin D.M."/>
            <person name="McCarter J.P."/>
            <person name="McReynolds L."/>
            <person name="Mitreva M."/>
            <person name="Nutman T.B."/>
            <person name="Parkinson J."/>
            <person name="Peregrin-Alvarez J.M."/>
            <person name="Poole C."/>
            <person name="Ren Q."/>
            <person name="Saunders L."/>
            <person name="Sluder A.E."/>
            <person name="Smith K."/>
            <person name="Stanke M."/>
            <person name="Unnasch T.R."/>
            <person name="Ware J."/>
            <person name="Wei A.D."/>
            <person name="Weil G."/>
            <person name="Williams D.J."/>
            <person name="Zhang Y."/>
            <person name="Williams S.A."/>
            <person name="Fraser-Liggett C."/>
            <person name="Slatko B."/>
            <person name="Blaxter M.L."/>
            <person name="Scott A.L."/>
        </authorList>
    </citation>
    <scope>NUCLEOTIDE SEQUENCE</scope>
    <source>
        <strain evidence="2">FR3</strain>
    </source>
</reference>
<dbReference type="OrthoDB" id="5877251at2759"/>
<evidence type="ECO:0000313" key="1">
    <source>
        <dbReference type="EMBL" id="VIO87215.1"/>
    </source>
</evidence>
<gene>
    <name evidence="1 3" type="primary">Bm18108</name>
    <name evidence="1" type="ORF">BM_BM18108</name>
</gene>
<evidence type="ECO:0000313" key="2">
    <source>
        <dbReference type="Proteomes" id="UP000006672"/>
    </source>
</evidence>
<keyword evidence="2" id="KW-1185">Reference proteome</keyword>
<sequence length="268" mass="30766">MVFILTIGRLPSALDTIGSVKERIAIFETLSVDEKLVSTRKADNLSELAKVPKRERYSLFREGPSEPHDEPKIVPCKPGSDQFDIKETATQPAISNELKDKDVRIRELVLKSIQLKDEKSLMRKRLPKQFEVTRKEIQSKGHVSVTKKTLLVGVTLDSESTTWKKILIPTEYFGLEKFLLENETVKDKTFIFQHIKGLSMQKLKFKKNGRMLSEELTERSDMYTRMVKGEEYPSKGVSCYTFATTCASERLELDFLKNRNGEPEMIVL</sequence>
<dbReference type="STRING" id="6279.A0A5S6PF57"/>
<dbReference type="KEGG" id="bmy:BM_BM18108"/>
<dbReference type="AlphaFoldDB" id="A0A4E9EWA3"/>
<evidence type="ECO:0000313" key="3">
    <source>
        <dbReference type="WBParaSite" id="Bm18108.1"/>
    </source>
</evidence>
<dbReference type="CTD" id="6102353"/>
<proteinExistence type="predicted"/>
<reference evidence="3" key="3">
    <citation type="submission" date="2019-12" db="UniProtKB">
        <authorList>
            <consortium name="WormBaseParasite"/>
        </authorList>
    </citation>
    <scope>IDENTIFICATION</scope>
</reference>
<dbReference type="GeneID" id="6102353"/>
<name>A0A4E9EWA3_BRUMA</name>
<accession>A0A5S6PF57</accession>